<dbReference type="CDD" id="cd06261">
    <property type="entry name" value="TM_PBP2"/>
    <property type="match status" value="1"/>
</dbReference>
<dbReference type="Pfam" id="PF00528">
    <property type="entry name" value="BPD_transp_1"/>
    <property type="match status" value="1"/>
</dbReference>
<comment type="similarity">
    <text evidence="7">Belongs to the binding-protein-dependent transport system permease family.</text>
</comment>
<reference evidence="9" key="2">
    <citation type="submission" date="2021-09" db="EMBL/GenBank/DDBJ databases">
        <authorList>
            <person name="Gilroy R."/>
        </authorList>
    </citation>
    <scope>NUCLEOTIDE SEQUENCE</scope>
    <source>
        <strain evidence="9">ChiHjej13B12-14962</strain>
    </source>
</reference>
<keyword evidence="6 7" id="KW-0472">Membrane</keyword>
<gene>
    <name evidence="9" type="ORF">K8V32_05095</name>
</gene>
<dbReference type="Proteomes" id="UP000703315">
    <property type="component" value="Unassembled WGS sequence"/>
</dbReference>
<dbReference type="RefSeq" id="WP_303903873.1">
    <property type="nucleotide sequence ID" value="NZ_DYXC01000064.1"/>
</dbReference>
<evidence type="ECO:0000256" key="6">
    <source>
        <dbReference type="ARBA" id="ARBA00023136"/>
    </source>
</evidence>
<dbReference type="PANTHER" id="PTHR43386:SF25">
    <property type="entry name" value="PEPTIDE ABC TRANSPORTER PERMEASE PROTEIN"/>
    <property type="match status" value="1"/>
</dbReference>
<keyword evidence="3" id="KW-1003">Cell membrane</keyword>
<feature type="transmembrane region" description="Helical" evidence="7">
    <location>
        <begin position="90"/>
        <end position="114"/>
    </location>
</feature>
<evidence type="ECO:0000256" key="1">
    <source>
        <dbReference type="ARBA" id="ARBA00004651"/>
    </source>
</evidence>
<name>A0A921K759_9MICC</name>
<evidence type="ECO:0000256" key="7">
    <source>
        <dbReference type="RuleBase" id="RU363032"/>
    </source>
</evidence>
<dbReference type="EMBL" id="DYXC01000064">
    <property type="protein sequence ID" value="HJF14168.1"/>
    <property type="molecule type" value="Genomic_DNA"/>
</dbReference>
<keyword evidence="4 7" id="KW-0812">Transmembrane</keyword>
<accession>A0A921K759</accession>
<evidence type="ECO:0000256" key="3">
    <source>
        <dbReference type="ARBA" id="ARBA00022475"/>
    </source>
</evidence>
<evidence type="ECO:0000313" key="10">
    <source>
        <dbReference type="Proteomes" id="UP000703315"/>
    </source>
</evidence>
<organism evidence="9 10">
    <name type="scientific">Enteractinococcus helveticum</name>
    <dbReference type="NCBI Taxonomy" id="1837282"/>
    <lineage>
        <taxon>Bacteria</taxon>
        <taxon>Bacillati</taxon>
        <taxon>Actinomycetota</taxon>
        <taxon>Actinomycetes</taxon>
        <taxon>Micrococcales</taxon>
        <taxon>Micrococcaceae</taxon>
    </lineage>
</organism>
<feature type="transmembrane region" description="Helical" evidence="7">
    <location>
        <begin position="256"/>
        <end position="279"/>
    </location>
</feature>
<evidence type="ECO:0000256" key="5">
    <source>
        <dbReference type="ARBA" id="ARBA00022989"/>
    </source>
</evidence>
<dbReference type="AlphaFoldDB" id="A0A921K759"/>
<dbReference type="PROSITE" id="PS50928">
    <property type="entry name" value="ABC_TM1"/>
    <property type="match status" value="1"/>
</dbReference>
<keyword evidence="2 7" id="KW-0813">Transport</keyword>
<comment type="caution">
    <text evidence="9">The sequence shown here is derived from an EMBL/GenBank/DDBJ whole genome shotgun (WGS) entry which is preliminary data.</text>
</comment>
<protein>
    <submittedName>
        <fullName evidence="9">ABC transporter permease</fullName>
    </submittedName>
</protein>
<feature type="transmembrane region" description="Helical" evidence="7">
    <location>
        <begin position="208"/>
        <end position="236"/>
    </location>
</feature>
<evidence type="ECO:0000313" key="9">
    <source>
        <dbReference type="EMBL" id="HJF14168.1"/>
    </source>
</evidence>
<dbReference type="SUPFAM" id="SSF161098">
    <property type="entry name" value="MetI-like"/>
    <property type="match status" value="1"/>
</dbReference>
<dbReference type="InterPro" id="IPR000515">
    <property type="entry name" value="MetI-like"/>
</dbReference>
<proteinExistence type="inferred from homology"/>
<feature type="domain" description="ABC transmembrane type-1" evidence="8">
    <location>
        <begin position="91"/>
        <end position="276"/>
    </location>
</feature>
<dbReference type="InterPro" id="IPR050366">
    <property type="entry name" value="BP-dependent_transpt_permease"/>
</dbReference>
<sequence length="289" mass="30479">MTAPQTRRQSATRRHALAGDVWAQPAGKIGAVLTAIMLMVTVGGYFFAEALTGHSPVELIGQPFESTGMAGTDIQGRSVLTRTLVGGVTLFGYAIAASTIGVVLGVVFGVTAGYVGGMLDWIIMRINDVVLALPTLVLALCAIAMLEPTGWVIVVVVGIMQAPWIARSLRDAIRTVKDQEHLLAARMYAVSHWSILTREMLPYISARMVAVVCLRFTYSVGLIASVSFLGLGIQPATANWGGMLSENLIALSTQPWAVVLPALAIAGLTIGTGLLAHALDQAASLRGTR</sequence>
<dbReference type="PANTHER" id="PTHR43386">
    <property type="entry name" value="OLIGOPEPTIDE TRANSPORT SYSTEM PERMEASE PROTEIN APPC"/>
    <property type="match status" value="1"/>
</dbReference>
<dbReference type="Gene3D" id="1.10.3720.10">
    <property type="entry name" value="MetI-like"/>
    <property type="match status" value="1"/>
</dbReference>
<evidence type="ECO:0000256" key="2">
    <source>
        <dbReference type="ARBA" id="ARBA00022448"/>
    </source>
</evidence>
<feature type="transmembrane region" description="Helical" evidence="7">
    <location>
        <begin position="151"/>
        <end position="169"/>
    </location>
</feature>
<dbReference type="GO" id="GO:0055085">
    <property type="term" value="P:transmembrane transport"/>
    <property type="evidence" value="ECO:0007669"/>
    <property type="project" value="InterPro"/>
</dbReference>
<keyword evidence="5 7" id="KW-1133">Transmembrane helix</keyword>
<reference evidence="9" key="1">
    <citation type="journal article" date="2021" name="PeerJ">
        <title>Extensive microbial diversity within the chicken gut microbiome revealed by metagenomics and culture.</title>
        <authorList>
            <person name="Gilroy R."/>
            <person name="Ravi A."/>
            <person name="Getino M."/>
            <person name="Pursley I."/>
            <person name="Horton D.L."/>
            <person name="Alikhan N.F."/>
            <person name="Baker D."/>
            <person name="Gharbi K."/>
            <person name="Hall N."/>
            <person name="Watson M."/>
            <person name="Adriaenssens E.M."/>
            <person name="Foster-Nyarko E."/>
            <person name="Jarju S."/>
            <person name="Secka A."/>
            <person name="Antonio M."/>
            <person name="Oren A."/>
            <person name="Chaudhuri R.R."/>
            <person name="La Ragione R."/>
            <person name="Hildebrand F."/>
            <person name="Pallen M.J."/>
        </authorList>
    </citation>
    <scope>NUCLEOTIDE SEQUENCE</scope>
    <source>
        <strain evidence="9">ChiHjej13B12-14962</strain>
    </source>
</reference>
<comment type="subcellular location">
    <subcellularLocation>
        <location evidence="1 7">Cell membrane</location>
        <topology evidence="1 7">Multi-pass membrane protein</topology>
    </subcellularLocation>
</comment>
<evidence type="ECO:0000256" key="4">
    <source>
        <dbReference type="ARBA" id="ARBA00022692"/>
    </source>
</evidence>
<dbReference type="GO" id="GO:0005886">
    <property type="term" value="C:plasma membrane"/>
    <property type="evidence" value="ECO:0007669"/>
    <property type="project" value="UniProtKB-SubCell"/>
</dbReference>
<dbReference type="InterPro" id="IPR035906">
    <property type="entry name" value="MetI-like_sf"/>
</dbReference>
<feature type="transmembrane region" description="Helical" evidence="7">
    <location>
        <begin position="126"/>
        <end position="145"/>
    </location>
</feature>
<evidence type="ECO:0000259" key="8">
    <source>
        <dbReference type="PROSITE" id="PS50928"/>
    </source>
</evidence>
<feature type="transmembrane region" description="Helical" evidence="7">
    <location>
        <begin position="29"/>
        <end position="48"/>
    </location>
</feature>